<protein>
    <submittedName>
        <fullName evidence="1">Uncharacterized protein</fullName>
    </submittedName>
</protein>
<reference evidence="1" key="1">
    <citation type="submission" date="2025-08" db="UniProtKB">
        <authorList>
            <consortium name="Ensembl"/>
        </authorList>
    </citation>
    <scope>IDENTIFICATION</scope>
</reference>
<keyword evidence="2" id="KW-1185">Reference proteome</keyword>
<name>A0A8B9UAJ4_9AVES</name>
<sequence length="65" mass="7714">ILEKAENLGILKSDSIEASVTVEDFMQTAILIRTFYFSRVFFKQCWTLSASLSPQYLFWRENLWM</sequence>
<dbReference type="Ensembl" id="ENSAZOT00000004928.1">
    <property type="protein sequence ID" value="ENSAZOP00000004616.1"/>
    <property type="gene ID" value="ENSAZOG00000002952.1"/>
</dbReference>
<accession>A0A8B9UAJ4</accession>
<organism evidence="1 2">
    <name type="scientific">Anas zonorhyncha</name>
    <name type="common">Eastern spot-billed duck</name>
    <dbReference type="NCBI Taxonomy" id="75864"/>
    <lineage>
        <taxon>Eukaryota</taxon>
        <taxon>Metazoa</taxon>
        <taxon>Chordata</taxon>
        <taxon>Craniata</taxon>
        <taxon>Vertebrata</taxon>
        <taxon>Euteleostomi</taxon>
        <taxon>Archelosauria</taxon>
        <taxon>Archosauria</taxon>
        <taxon>Dinosauria</taxon>
        <taxon>Saurischia</taxon>
        <taxon>Theropoda</taxon>
        <taxon>Coelurosauria</taxon>
        <taxon>Aves</taxon>
        <taxon>Neognathae</taxon>
        <taxon>Galloanserae</taxon>
        <taxon>Anseriformes</taxon>
        <taxon>Anatidae</taxon>
        <taxon>Anatinae</taxon>
        <taxon>Anas</taxon>
    </lineage>
</organism>
<evidence type="ECO:0000313" key="1">
    <source>
        <dbReference type="Ensembl" id="ENSAZOP00000004616.1"/>
    </source>
</evidence>
<proteinExistence type="predicted"/>
<dbReference type="Proteomes" id="UP000694549">
    <property type="component" value="Unplaced"/>
</dbReference>
<dbReference type="AlphaFoldDB" id="A0A8B9UAJ4"/>
<reference evidence="1" key="2">
    <citation type="submission" date="2025-09" db="UniProtKB">
        <authorList>
            <consortium name="Ensembl"/>
        </authorList>
    </citation>
    <scope>IDENTIFICATION</scope>
</reference>
<evidence type="ECO:0000313" key="2">
    <source>
        <dbReference type="Proteomes" id="UP000694549"/>
    </source>
</evidence>